<dbReference type="InterPro" id="IPR056594">
    <property type="entry name" value="AT5G49610-like_b-prop"/>
</dbReference>
<dbReference type="OMA" id="ACIYESK"/>
<protein>
    <recommendedName>
        <fullName evidence="1">F-box protein AT5G49610-like beta-propeller domain-containing protein</fullName>
    </recommendedName>
</protein>
<feature type="domain" description="F-box protein AT5G49610-like beta-propeller" evidence="1">
    <location>
        <begin position="161"/>
        <end position="301"/>
    </location>
</feature>
<sequence>MRTSFRRSSSASLRFHPRFPAHPLYASAGTKSSLTHGSSTASANTTGNRHSLASFDKEFGRAPVFTPMLDPPNRIPVSFALPENLLGWTPWANLLIRVEFSFFGCRHGIALFLDRPRHEAVLWDPYTNVQHRVAFPPGFDNQQANFIRSAAVLCSAGDVQHVHGDCHLSPYKLVLACHDAKHTKAFVCIYESKSGIWEDSISVATTDVISRNRPSILVRNTLCWLLHGGGILEFDFERLTLDVIEKPASVDVTNTRGVDWSFQIIRGEDNGLGLAVLPKPELSIQLWAKNSDCDGVVSWVL</sequence>
<dbReference type="ExpressionAtlas" id="M8B7A1">
    <property type="expression patterns" value="baseline"/>
</dbReference>
<dbReference type="EnsemblPlants" id="EMT12637">
    <property type="protein sequence ID" value="EMT12637"/>
    <property type="gene ID" value="F775_12705"/>
</dbReference>
<organism evidence="2">
    <name type="scientific">Aegilops tauschii</name>
    <name type="common">Tausch's goatgrass</name>
    <name type="synonym">Aegilops squarrosa</name>
    <dbReference type="NCBI Taxonomy" id="37682"/>
    <lineage>
        <taxon>Eukaryota</taxon>
        <taxon>Viridiplantae</taxon>
        <taxon>Streptophyta</taxon>
        <taxon>Embryophyta</taxon>
        <taxon>Tracheophyta</taxon>
        <taxon>Spermatophyta</taxon>
        <taxon>Magnoliopsida</taxon>
        <taxon>Liliopsida</taxon>
        <taxon>Poales</taxon>
        <taxon>Poaceae</taxon>
        <taxon>BOP clade</taxon>
        <taxon>Pooideae</taxon>
        <taxon>Triticodae</taxon>
        <taxon>Triticeae</taxon>
        <taxon>Triticinae</taxon>
        <taxon>Aegilops</taxon>
    </lineage>
</organism>
<reference evidence="2" key="1">
    <citation type="submission" date="2015-06" db="UniProtKB">
        <authorList>
            <consortium name="EnsemblPlants"/>
        </authorList>
    </citation>
    <scope>IDENTIFICATION</scope>
</reference>
<dbReference type="PANTHER" id="PTHR33186">
    <property type="entry name" value="OS10G0136150 PROTEIN-RELATED"/>
    <property type="match status" value="1"/>
</dbReference>
<accession>M8B7A1</accession>
<dbReference type="AlphaFoldDB" id="M8B7A1"/>
<name>M8B7A1_AEGTA</name>
<evidence type="ECO:0000313" key="2">
    <source>
        <dbReference type="EnsemblPlants" id="EMT12637"/>
    </source>
</evidence>
<evidence type="ECO:0000259" key="1">
    <source>
        <dbReference type="Pfam" id="PF23635"/>
    </source>
</evidence>
<dbReference type="Pfam" id="PF23635">
    <property type="entry name" value="Beta-prop_AT5G49610-like"/>
    <property type="match status" value="1"/>
</dbReference>
<dbReference type="PANTHER" id="PTHR33186:SF16">
    <property type="entry name" value="F-BOX ASSOCIATED DOMAIN-CONTAINING PROTEIN"/>
    <property type="match status" value="1"/>
</dbReference>
<proteinExistence type="predicted"/>